<dbReference type="Proteomes" id="UP001057375">
    <property type="component" value="Unassembled WGS sequence"/>
</dbReference>
<gene>
    <name evidence="6" type="ORF">ADUPG1_010648</name>
</gene>
<evidence type="ECO:0000259" key="5">
    <source>
        <dbReference type="PROSITE" id="PS50011"/>
    </source>
</evidence>
<organism evidence="6 7">
    <name type="scientific">Aduncisulcus paluster</name>
    <dbReference type="NCBI Taxonomy" id="2918883"/>
    <lineage>
        <taxon>Eukaryota</taxon>
        <taxon>Metamonada</taxon>
        <taxon>Carpediemonas-like organisms</taxon>
        <taxon>Aduncisulcus</taxon>
    </lineage>
</organism>
<name>A0ABQ5JSJ0_9EUKA</name>
<dbReference type="Gene3D" id="3.30.565.10">
    <property type="entry name" value="Histidine kinase-like ATPase, C-terminal domain"/>
    <property type="match status" value="1"/>
</dbReference>
<evidence type="ECO:0000256" key="1">
    <source>
        <dbReference type="ARBA" id="ARBA00022741"/>
    </source>
</evidence>
<feature type="compositionally biased region" description="Low complexity" evidence="4">
    <location>
        <begin position="627"/>
        <end position="648"/>
    </location>
</feature>
<evidence type="ECO:0000313" key="6">
    <source>
        <dbReference type="EMBL" id="GKT15192.1"/>
    </source>
</evidence>
<comment type="caution">
    <text evidence="6">The sequence shown here is derived from an EMBL/GenBank/DDBJ whole genome shotgun (WGS) entry which is preliminary data.</text>
</comment>
<dbReference type="InterPro" id="IPR003594">
    <property type="entry name" value="HATPase_dom"/>
</dbReference>
<dbReference type="InterPro" id="IPR011009">
    <property type="entry name" value="Kinase-like_dom_sf"/>
</dbReference>
<dbReference type="InterPro" id="IPR036890">
    <property type="entry name" value="HATPase_C_sf"/>
</dbReference>
<evidence type="ECO:0000256" key="4">
    <source>
        <dbReference type="SAM" id="MobiDB-lite"/>
    </source>
</evidence>
<reference evidence="6" key="1">
    <citation type="submission" date="2022-03" db="EMBL/GenBank/DDBJ databases">
        <title>Draft genome sequence of Aduncisulcus paluster, a free-living microaerophilic Fornicata.</title>
        <authorList>
            <person name="Yuyama I."/>
            <person name="Kume K."/>
            <person name="Tamura T."/>
            <person name="Inagaki Y."/>
            <person name="Hashimoto T."/>
        </authorList>
    </citation>
    <scope>NUCLEOTIDE SEQUENCE</scope>
    <source>
        <strain evidence="6">NY0171</strain>
    </source>
</reference>
<dbReference type="PANTHER" id="PTHR24346:SF77">
    <property type="entry name" value="SERINE THREONINE PROTEIN KINASE"/>
    <property type="match status" value="1"/>
</dbReference>
<dbReference type="PANTHER" id="PTHR24346">
    <property type="entry name" value="MAP/MICROTUBULE AFFINITY-REGULATING KINASE"/>
    <property type="match status" value="1"/>
</dbReference>
<dbReference type="InterPro" id="IPR017441">
    <property type="entry name" value="Protein_kinase_ATP_BS"/>
</dbReference>
<feature type="domain" description="Protein kinase" evidence="5">
    <location>
        <begin position="32"/>
        <end position="314"/>
    </location>
</feature>
<accession>A0ABQ5JSJ0</accession>
<evidence type="ECO:0000313" key="7">
    <source>
        <dbReference type="Proteomes" id="UP001057375"/>
    </source>
</evidence>
<dbReference type="InterPro" id="IPR000719">
    <property type="entry name" value="Prot_kinase_dom"/>
</dbReference>
<dbReference type="EMBL" id="BQXS01011655">
    <property type="protein sequence ID" value="GKT15192.1"/>
    <property type="molecule type" value="Genomic_DNA"/>
</dbReference>
<dbReference type="SUPFAM" id="SSF55874">
    <property type="entry name" value="ATPase domain of HSP90 chaperone/DNA topoisomerase II/histidine kinase"/>
    <property type="match status" value="2"/>
</dbReference>
<evidence type="ECO:0000256" key="2">
    <source>
        <dbReference type="ARBA" id="ARBA00022840"/>
    </source>
</evidence>
<feature type="binding site" evidence="3">
    <location>
        <position position="65"/>
    </location>
    <ligand>
        <name>ATP</name>
        <dbReference type="ChEBI" id="CHEBI:30616"/>
    </ligand>
</feature>
<dbReference type="SUPFAM" id="SSF56112">
    <property type="entry name" value="Protein kinase-like (PK-like)"/>
    <property type="match status" value="1"/>
</dbReference>
<sequence length="866" mass="95597">MAGEGSPTKETCELTIKHEKEFGGSAVVNNRYVLASTLGKGAFGTVKYAIDKFNGQEYAVKIIFKKKLLAKKGGDKTLLECVYREIAVMKKLHHDNICRLIEVIHSEKSRKIIMIMELLDGPICNITEYMHEGAIRISARPLPIPLLRSYIRNVVDGLLYLKGKGLIHGDIKCPNLLRSSNGVAKVADFSLVALASNLGKARVGSPAFQPPESLLEGSRAKPSFSGDSWGLGVSLYIMTFGAHPFEVAPPRTPPKGKESVSQRAARHLFSSIIHNPLVFPGPLLPSLEELLRGMLEKDPEKRWTLEQINECAFLTSDISEQEKIRVRVLDPTGKHTRESLHDPTRLTPDDGLLNAAAVLQGLSFETRTTIRLNNRQHKLSCLQEVLLILHSVVNIFTLVGRVFVVSRVATPKGLTGIKEYDDLVIYLKRRFAAVLVDPSYFGKKSVEQQLKEILAFIKQWRKLVEEKILLHNQGNQYCDYLRNFVMPVFDVRLKELFAGHTLVTRNFLSAPPPERPSLLSGEWELVSVQSILSRFVDTCAAINLSPDSQLDHRICVIGNERELLNPKYAFVEPINPATERGFSADVKTRVARRKMFDPRLVHRFVISLGIESAGIPGPIEDAELASETESTTHETSGSRTGEYSSSSGPAVLVTRLGDGSLEKSGPFGAFWDKMWMPSVMEDLFKDMLLNARKYSPPSTIRCWMVNDPQRRVLHFRLCDGGVGVGVGDVVGLVQLLVKGESEGRRVFGKGFGLLKAFYITQALGGSFRVTSHPQAGTTVIIEIPHPPGVGVGVGDVVGLVQLLVKGESEGRRVFGKGFGLLKAFYITQALGGSFRVTSHPQAGTTVIIEIPHPPGVEPVMKEEVKK</sequence>
<keyword evidence="2 3" id="KW-0067">ATP-binding</keyword>
<dbReference type="Pfam" id="PF02518">
    <property type="entry name" value="HATPase_c"/>
    <property type="match status" value="1"/>
</dbReference>
<dbReference type="PROSITE" id="PS50011">
    <property type="entry name" value="PROTEIN_KINASE_DOM"/>
    <property type="match status" value="1"/>
</dbReference>
<dbReference type="SMART" id="SM00220">
    <property type="entry name" value="S_TKc"/>
    <property type="match status" value="1"/>
</dbReference>
<protein>
    <recommendedName>
        <fullName evidence="5">Protein kinase domain-containing protein</fullName>
    </recommendedName>
</protein>
<dbReference type="Gene3D" id="3.30.200.20">
    <property type="entry name" value="Phosphorylase Kinase, domain 1"/>
    <property type="match status" value="1"/>
</dbReference>
<dbReference type="PROSITE" id="PS00107">
    <property type="entry name" value="PROTEIN_KINASE_ATP"/>
    <property type="match status" value="1"/>
</dbReference>
<evidence type="ECO:0000256" key="3">
    <source>
        <dbReference type="PROSITE-ProRule" id="PRU10141"/>
    </source>
</evidence>
<keyword evidence="7" id="KW-1185">Reference proteome</keyword>
<feature type="region of interest" description="Disordered" evidence="4">
    <location>
        <begin position="624"/>
        <end position="649"/>
    </location>
</feature>
<proteinExistence type="predicted"/>
<dbReference type="Gene3D" id="1.10.510.10">
    <property type="entry name" value="Transferase(Phosphotransferase) domain 1"/>
    <property type="match status" value="1"/>
</dbReference>
<dbReference type="Pfam" id="PF00069">
    <property type="entry name" value="Pkinase"/>
    <property type="match status" value="1"/>
</dbReference>
<keyword evidence="1 3" id="KW-0547">Nucleotide-binding</keyword>